<proteinExistence type="predicted"/>
<dbReference type="AlphaFoldDB" id="A0A7T0LNB0"/>
<sequence>MPFLLVVVLILLGALASSMILNATMADTAFRMHEAQIRLNILNDHIDTVRSQVQDVSAADSLAQRATALGMVPAGAPGVVDLTTGTVSGGTAATQG</sequence>
<evidence type="ECO:0008006" key="3">
    <source>
        <dbReference type="Google" id="ProtNLM"/>
    </source>
</evidence>
<dbReference type="Proteomes" id="UP000594637">
    <property type="component" value="Chromosome"/>
</dbReference>
<gene>
    <name evidence="1" type="ORF">ID810_05015</name>
</gene>
<protein>
    <recommendedName>
        <fullName evidence="3">Cell division protein FtsL</fullName>
    </recommendedName>
</protein>
<organism evidence="1 2">
    <name type="scientific">Actinomyces respiraculi</name>
    <dbReference type="NCBI Taxonomy" id="2744574"/>
    <lineage>
        <taxon>Bacteria</taxon>
        <taxon>Bacillati</taxon>
        <taxon>Actinomycetota</taxon>
        <taxon>Actinomycetes</taxon>
        <taxon>Actinomycetales</taxon>
        <taxon>Actinomycetaceae</taxon>
        <taxon>Actinomyces</taxon>
    </lineage>
</organism>
<evidence type="ECO:0000313" key="1">
    <source>
        <dbReference type="EMBL" id="QPL06568.1"/>
    </source>
</evidence>
<accession>A0A7T0LNB0</accession>
<dbReference type="KEGG" id="arep:ID810_05015"/>
<keyword evidence="2" id="KW-1185">Reference proteome</keyword>
<name>A0A7T0LNB0_9ACTO</name>
<evidence type="ECO:0000313" key="2">
    <source>
        <dbReference type="Proteomes" id="UP000594637"/>
    </source>
</evidence>
<dbReference type="EMBL" id="CP063989">
    <property type="protein sequence ID" value="QPL06568.1"/>
    <property type="molecule type" value="Genomic_DNA"/>
</dbReference>
<reference evidence="1 2" key="1">
    <citation type="submission" date="2020-11" db="EMBL/GenBank/DDBJ databases">
        <title>Actinomyces sp. ZJ750.</title>
        <authorList>
            <person name="Zhou J."/>
        </authorList>
    </citation>
    <scope>NUCLEOTIDE SEQUENCE [LARGE SCALE GENOMIC DNA]</scope>
    <source>
        <strain evidence="1 2">ZJ750</strain>
    </source>
</reference>